<evidence type="ECO:0000313" key="2">
    <source>
        <dbReference type="EMBL" id="KJL35239.1"/>
    </source>
</evidence>
<dbReference type="InterPro" id="IPR014710">
    <property type="entry name" value="RmlC-like_jellyroll"/>
</dbReference>
<accession>A0A0F0LRB8</accession>
<dbReference type="SUPFAM" id="SSF51182">
    <property type="entry name" value="RmlC-like cupins"/>
    <property type="match status" value="1"/>
</dbReference>
<dbReference type="Proteomes" id="UP000033451">
    <property type="component" value="Unassembled WGS sequence"/>
</dbReference>
<gene>
    <name evidence="2" type="ORF">RR49_02458</name>
</gene>
<dbReference type="AlphaFoldDB" id="A0A0F0LRB8"/>
<dbReference type="EMBL" id="JYIY01000079">
    <property type="protein sequence ID" value="KJL35239.1"/>
    <property type="molecule type" value="Genomic_DNA"/>
</dbReference>
<protein>
    <recommendedName>
        <fullName evidence="4">Cupin domain-containing protein</fullName>
    </recommendedName>
</protein>
<evidence type="ECO:0000256" key="1">
    <source>
        <dbReference type="SAM" id="MobiDB-lite"/>
    </source>
</evidence>
<sequence>MAGSALVAQVYRRSPRLSRPARDTDRMDAASLPAPVDPASAPAATAPDGSAVRVLARVPEVSTAQFILAADAVTIAHRHRTVSEVWFVQAGSGRLWRSIDGQSDVVALVPGVSVAIPVGTAFQFASDGDGLVILGATAPAWPGDDEAVRVAGPWEPTLG</sequence>
<dbReference type="Gene3D" id="2.60.120.10">
    <property type="entry name" value="Jelly Rolls"/>
    <property type="match status" value="1"/>
</dbReference>
<dbReference type="STRING" id="400772.RR49_02458"/>
<organism evidence="2 3">
    <name type="scientific">Microbacterium ginsengisoli</name>
    <dbReference type="NCBI Taxonomy" id="400772"/>
    <lineage>
        <taxon>Bacteria</taxon>
        <taxon>Bacillati</taxon>
        <taxon>Actinomycetota</taxon>
        <taxon>Actinomycetes</taxon>
        <taxon>Micrococcales</taxon>
        <taxon>Microbacteriaceae</taxon>
        <taxon>Microbacterium</taxon>
    </lineage>
</organism>
<feature type="region of interest" description="Disordered" evidence="1">
    <location>
        <begin position="16"/>
        <end position="45"/>
    </location>
</feature>
<name>A0A0F0LRB8_9MICO</name>
<keyword evidence="3" id="KW-1185">Reference proteome</keyword>
<dbReference type="PATRIC" id="fig|400772.4.peg.2471"/>
<reference evidence="2 3" key="1">
    <citation type="submission" date="2015-02" db="EMBL/GenBank/DDBJ databases">
        <title>Draft genome sequences of ten Microbacterium spp. with emphasis on heavy metal contaminated environments.</title>
        <authorList>
            <person name="Corretto E."/>
        </authorList>
    </citation>
    <scope>NUCLEOTIDE SEQUENCE [LARGE SCALE GENOMIC DNA]</scope>
    <source>
        <strain evidence="2 3">DSM 18659</strain>
    </source>
</reference>
<evidence type="ECO:0008006" key="4">
    <source>
        <dbReference type="Google" id="ProtNLM"/>
    </source>
</evidence>
<evidence type="ECO:0000313" key="3">
    <source>
        <dbReference type="Proteomes" id="UP000033451"/>
    </source>
</evidence>
<dbReference type="InterPro" id="IPR011051">
    <property type="entry name" value="RmlC_Cupin_sf"/>
</dbReference>
<feature type="compositionally biased region" description="Low complexity" evidence="1">
    <location>
        <begin position="29"/>
        <end position="45"/>
    </location>
</feature>
<comment type="caution">
    <text evidence="2">The sequence shown here is derived from an EMBL/GenBank/DDBJ whole genome shotgun (WGS) entry which is preliminary data.</text>
</comment>
<proteinExistence type="predicted"/>